<evidence type="ECO:0000256" key="2">
    <source>
        <dbReference type="ARBA" id="ARBA00006582"/>
    </source>
</evidence>
<feature type="region of interest" description="Disordered" evidence="6">
    <location>
        <begin position="716"/>
        <end position="762"/>
    </location>
</feature>
<dbReference type="CDD" id="cd13220">
    <property type="entry name" value="PH-GRAM_GRAMDC"/>
    <property type="match status" value="1"/>
</dbReference>
<dbReference type="InterPro" id="IPR011993">
    <property type="entry name" value="PH-like_dom_sf"/>
</dbReference>
<dbReference type="GO" id="GO:0032366">
    <property type="term" value="P:intracellular sterol transport"/>
    <property type="evidence" value="ECO:0007669"/>
    <property type="project" value="TreeGrafter"/>
</dbReference>
<dbReference type="AlphaFoldDB" id="A0A2N1JGY4"/>
<feature type="compositionally biased region" description="Basic and acidic residues" evidence="6">
    <location>
        <begin position="431"/>
        <end position="459"/>
    </location>
</feature>
<dbReference type="InterPro" id="IPR004182">
    <property type="entry name" value="GRAM"/>
</dbReference>
<dbReference type="SMART" id="SM00568">
    <property type="entry name" value="GRAM"/>
    <property type="match status" value="1"/>
</dbReference>
<keyword evidence="4 7" id="KW-1133">Transmembrane helix</keyword>
<dbReference type="GO" id="GO:0140268">
    <property type="term" value="C:endoplasmic reticulum-plasma membrane contact site"/>
    <property type="evidence" value="ECO:0007669"/>
    <property type="project" value="TreeGrafter"/>
</dbReference>
<evidence type="ECO:0000256" key="4">
    <source>
        <dbReference type="ARBA" id="ARBA00022989"/>
    </source>
</evidence>
<dbReference type="GO" id="GO:0005789">
    <property type="term" value="C:endoplasmic reticulum membrane"/>
    <property type="evidence" value="ECO:0007669"/>
    <property type="project" value="TreeGrafter"/>
</dbReference>
<feature type="transmembrane region" description="Helical" evidence="7">
    <location>
        <begin position="781"/>
        <end position="799"/>
    </location>
</feature>
<reference evidence="9 10" key="1">
    <citation type="submission" date="2017-10" db="EMBL/GenBank/DDBJ databases">
        <title>A novel species of cold-tolerant Malassezia isolated from bats.</title>
        <authorList>
            <person name="Lorch J.M."/>
            <person name="Palmer J.M."/>
            <person name="Vanderwolf K.J."/>
            <person name="Schmidt K.Z."/>
            <person name="Verant M.L."/>
            <person name="Weller T.J."/>
            <person name="Blehert D.S."/>
        </authorList>
    </citation>
    <scope>NUCLEOTIDE SEQUENCE [LARGE SCALE GENOMIC DNA]</scope>
    <source>
        <strain evidence="9 10">NWHC:44797-103</strain>
    </source>
</reference>
<evidence type="ECO:0000256" key="6">
    <source>
        <dbReference type="SAM" id="MobiDB-lite"/>
    </source>
</evidence>
<organism evidence="9 10">
    <name type="scientific">Malassezia vespertilionis</name>
    <dbReference type="NCBI Taxonomy" id="2020962"/>
    <lineage>
        <taxon>Eukaryota</taxon>
        <taxon>Fungi</taxon>
        <taxon>Dikarya</taxon>
        <taxon>Basidiomycota</taxon>
        <taxon>Ustilaginomycotina</taxon>
        <taxon>Malasseziomycetes</taxon>
        <taxon>Malasseziales</taxon>
        <taxon>Malasseziaceae</taxon>
        <taxon>Malassezia</taxon>
    </lineage>
</organism>
<feature type="region of interest" description="Disordered" evidence="6">
    <location>
        <begin position="431"/>
        <end position="525"/>
    </location>
</feature>
<keyword evidence="10" id="KW-1185">Reference proteome</keyword>
<evidence type="ECO:0000259" key="8">
    <source>
        <dbReference type="PROSITE" id="PS51778"/>
    </source>
</evidence>
<dbReference type="InterPro" id="IPR031968">
    <property type="entry name" value="VASt"/>
</dbReference>
<accession>A0A2N1JGY4</accession>
<comment type="similarity">
    <text evidence="2">Belongs to the YSP2 family.</text>
</comment>
<comment type="subcellular location">
    <subcellularLocation>
        <location evidence="1">Membrane</location>
        <topology evidence="1">Single-pass membrane protein</topology>
    </subcellularLocation>
</comment>
<proteinExistence type="inferred from homology"/>
<dbReference type="InterPro" id="IPR051482">
    <property type="entry name" value="Cholesterol_transport"/>
</dbReference>
<feature type="compositionally biased region" description="Basic and acidic residues" evidence="6">
    <location>
        <begin position="1"/>
        <end position="14"/>
    </location>
</feature>
<dbReference type="PANTHER" id="PTHR23319">
    <property type="entry name" value="GRAM DOMAIN CONTAINING 1B, ISOFORM E"/>
    <property type="match status" value="1"/>
</dbReference>
<sequence length="884" mass="97321">MKRSDSIKTTDETARLPSRGRLNRHEIARLSSLGPGEGAVDPVTSLPVNPSPVPLGEALKRYGRTSLDTNSSSQRVNNSSAVHTNVPIVVATDAVDESNTAGRVRSSSTYGAHGVPAKPLPVIVTADTAIPGQMVSVDPTKPQPYARMELPNGEPRLPIRFPIENVAGMDMQEHMQLHEPHGSDACKPAFMPPADDEIFSNKSATGAYRDLSTGAVVETDDDGNTAEPTQRPSMHMVEAARVRDAPSSPILEGKGPTSAPPMAMPGLLAAADFLDADAREHGMADIGAHVSPNTGKDATWQDMQNQVTGFAVASSKRNADFHHIFPSVPEDDFLIESHGCAMSKDLLIQGRLYVSEGHVCFHSNIFGWVTSIVVPFSDIISIVKRNTAYLIPNAVQIRTLHNKYLFSSLVSRDLVYSMLVNIWRLSHPSDAAREASKNATDEKIAEKDGVSDPSDKTELTHNNQDGSMSKRERLRKRLAHMRHHAKQLDDDGSKGVVDGVVEEDDSSGSESEQENDSDSPHPVTHCNCGKQHLANVVFDAEINATPRQVFDLLFASDFMQGFLTDNQHLIDVNISNWKDEHHEEEGITAARDMSYIKPLSGPVGPKQTKCSIAEQQLHIDFDDYCTTMTITRTPDVPNGSIFCVKTRTCFTWAEHNSTRMFVSCGVEWTGRSLLKGIIERASIDGQTQYYKDMNEEINKYLQGHRDEHSEHAVLAGHKHYAKSEGKKDTTPLREAPSQASEPPKQAPKEAPSTAQGPMSRASGAVQDTLARGADMLGMRPSVFVLSALIVLLVISNAWMHMRTSHHISMHAPHGIASRLGQQDRHITLQRAALLMEEEVHHVLASLAYTRRLSEEYEKEIRDLLATIQTQTKQRRDKLERKEEA</sequence>
<dbReference type="EMBL" id="KZ454987">
    <property type="protein sequence ID" value="PKI85798.1"/>
    <property type="molecule type" value="Genomic_DNA"/>
</dbReference>
<feature type="domain" description="VASt" evidence="8">
    <location>
        <begin position="533"/>
        <end position="705"/>
    </location>
</feature>
<gene>
    <name evidence="9" type="ORF">MVES_000283</name>
</gene>
<evidence type="ECO:0000313" key="10">
    <source>
        <dbReference type="Proteomes" id="UP000232875"/>
    </source>
</evidence>
<dbReference type="GO" id="GO:0032934">
    <property type="term" value="F:sterol binding"/>
    <property type="evidence" value="ECO:0007669"/>
    <property type="project" value="TreeGrafter"/>
</dbReference>
<evidence type="ECO:0000256" key="3">
    <source>
        <dbReference type="ARBA" id="ARBA00022692"/>
    </source>
</evidence>
<keyword evidence="3 7" id="KW-0812">Transmembrane</keyword>
<dbReference type="Pfam" id="PF16016">
    <property type="entry name" value="VASt"/>
    <property type="match status" value="1"/>
</dbReference>
<dbReference type="GO" id="GO:0005886">
    <property type="term" value="C:plasma membrane"/>
    <property type="evidence" value="ECO:0007669"/>
    <property type="project" value="TreeGrafter"/>
</dbReference>
<dbReference type="OrthoDB" id="2162691at2759"/>
<evidence type="ECO:0000256" key="1">
    <source>
        <dbReference type="ARBA" id="ARBA00004167"/>
    </source>
</evidence>
<dbReference type="Pfam" id="PF02893">
    <property type="entry name" value="GRAM"/>
    <property type="match status" value="1"/>
</dbReference>
<keyword evidence="5 7" id="KW-0472">Membrane</keyword>
<dbReference type="GO" id="GO:0005739">
    <property type="term" value="C:mitochondrion"/>
    <property type="evidence" value="ECO:0007669"/>
    <property type="project" value="TreeGrafter"/>
</dbReference>
<feature type="compositionally biased region" description="Basic residues" evidence="6">
    <location>
        <begin position="472"/>
        <end position="485"/>
    </location>
</feature>
<dbReference type="Proteomes" id="UP000232875">
    <property type="component" value="Unassembled WGS sequence"/>
</dbReference>
<feature type="compositionally biased region" description="Basic and acidic residues" evidence="6">
    <location>
        <begin position="721"/>
        <end position="731"/>
    </location>
</feature>
<dbReference type="PANTHER" id="PTHR23319:SF4">
    <property type="entry name" value="GRAM DOMAIN CONTAINING 1B, ISOFORM E"/>
    <property type="match status" value="1"/>
</dbReference>
<evidence type="ECO:0000313" key="9">
    <source>
        <dbReference type="EMBL" id="PKI85798.1"/>
    </source>
</evidence>
<dbReference type="GO" id="GO:0032541">
    <property type="term" value="C:cortical endoplasmic reticulum"/>
    <property type="evidence" value="ECO:0007669"/>
    <property type="project" value="TreeGrafter"/>
</dbReference>
<feature type="compositionally biased region" description="Acidic residues" evidence="6">
    <location>
        <begin position="500"/>
        <end position="517"/>
    </location>
</feature>
<evidence type="ECO:0000256" key="5">
    <source>
        <dbReference type="ARBA" id="ARBA00023136"/>
    </source>
</evidence>
<dbReference type="GO" id="GO:0120015">
    <property type="term" value="F:sterol transfer activity"/>
    <property type="evidence" value="ECO:0007669"/>
    <property type="project" value="TreeGrafter"/>
</dbReference>
<dbReference type="Gene3D" id="2.30.29.30">
    <property type="entry name" value="Pleckstrin-homology domain (PH domain)/Phosphotyrosine-binding domain (PTB)"/>
    <property type="match status" value="1"/>
</dbReference>
<dbReference type="STRING" id="2020962.A0A2N1JGY4"/>
<evidence type="ECO:0000256" key="7">
    <source>
        <dbReference type="SAM" id="Phobius"/>
    </source>
</evidence>
<dbReference type="PROSITE" id="PS51778">
    <property type="entry name" value="VAST"/>
    <property type="match status" value="1"/>
</dbReference>
<feature type="region of interest" description="Disordered" evidence="6">
    <location>
        <begin position="1"/>
        <end position="52"/>
    </location>
</feature>
<protein>
    <recommendedName>
        <fullName evidence="8">VASt domain-containing protein</fullName>
    </recommendedName>
</protein>
<name>A0A2N1JGY4_9BASI</name>